<keyword evidence="2" id="KW-0009">Actin-binding</keyword>
<dbReference type="Pfam" id="PF00307">
    <property type="entry name" value="CH"/>
    <property type="match status" value="2"/>
</dbReference>
<sequence length="620" mass="71161">LIDEQTDAERPSKLARIIWLVRGFFGKPPISDMFTDLKDGRKLLDLLEGLTGTSLPKERGSTRVHALNNVNRVLQVLHQSNVDLVNIGGTDIVDGNHKLTLGLLWSIILHWQVKDVMKDIMSDLQQTNSEKILLSWVRQSTRPYSQVNVLNFTTSWTDGLAFNAVLHRHKPDLFSWDRVVKMSPVERLEHAFSKAQTYLGIEKLLDPEDVAVQLPDKKSIIMYLTSLFEVLPQQVTIDAIREVETLPRKYKKECEEGEISIQVQSSVPEEEQEGPRAETPSTVTEVDMDLDSYQIALEEVLTWLLSAEDTFQEQEDISDDVEEVKDQFATHEAFMMELTAHQSSVGSVLQAGNQLITQGTLSDEEEFEIQEQMTLLNARWEALRVESMDRQSRLHDVLMELQKQQLQQLSAWLTLTEERIQKMETRPLDDDLQSLQKLLDDHKSLQNDLEAEQVKVNSLTHMVVIVDENSGETATAVLEDQLQKLGERWTAVCRWTEERWNRLQELNILWQELLEEQCLLKAWLTEKEEALNKVQTSNFKDQKELSVSIRRLAVSDVIVSICLVTQAVAKLGMSQIPQKDLLETVRVREQVTTKRSKQELPPPPPPKKRQIPMDIEAKKK</sequence>
<dbReference type="SMART" id="SM00150">
    <property type="entry name" value="SPEC"/>
    <property type="match status" value="2"/>
</dbReference>
<dbReference type="InterPro" id="IPR001715">
    <property type="entry name" value="CH_dom"/>
</dbReference>
<dbReference type="FunFam" id="1.20.58.60:FF:000075">
    <property type="entry name" value="utrophin isoform X1"/>
    <property type="match status" value="1"/>
</dbReference>
<accession>A0A8C4LU85</accession>
<dbReference type="CDD" id="cd21234">
    <property type="entry name" value="CH_UTRN_rpt2"/>
    <property type="match status" value="1"/>
</dbReference>
<dbReference type="SMART" id="SM00033">
    <property type="entry name" value="CH"/>
    <property type="match status" value="2"/>
</dbReference>
<evidence type="ECO:0000256" key="1">
    <source>
        <dbReference type="ARBA" id="ARBA00022737"/>
    </source>
</evidence>
<organism evidence="5">
    <name type="scientific">Equus asinus asinus</name>
    <dbReference type="NCBI Taxonomy" id="83772"/>
    <lineage>
        <taxon>Eukaryota</taxon>
        <taxon>Metazoa</taxon>
        <taxon>Chordata</taxon>
        <taxon>Craniata</taxon>
        <taxon>Vertebrata</taxon>
        <taxon>Euteleostomi</taxon>
        <taxon>Mammalia</taxon>
        <taxon>Eutheria</taxon>
        <taxon>Laurasiatheria</taxon>
        <taxon>Perissodactyla</taxon>
        <taxon>Equidae</taxon>
        <taxon>Equus</taxon>
    </lineage>
</organism>
<evidence type="ECO:0000256" key="2">
    <source>
        <dbReference type="ARBA" id="ARBA00023203"/>
    </source>
</evidence>
<dbReference type="FunFam" id="1.20.58.60:FF:000118">
    <property type="entry name" value="Dystrophin"/>
    <property type="match status" value="1"/>
</dbReference>
<dbReference type="Gene3D" id="1.10.418.10">
    <property type="entry name" value="Calponin-like domain"/>
    <property type="match status" value="2"/>
</dbReference>
<dbReference type="CDD" id="cd00176">
    <property type="entry name" value="SPEC"/>
    <property type="match status" value="1"/>
</dbReference>
<keyword evidence="1" id="KW-0677">Repeat</keyword>
<dbReference type="SUPFAM" id="SSF47576">
    <property type="entry name" value="Calponin-homology domain, CH-domain"/>
    <property type="match status" value="1"/>
</dbReference>
<dbReference type="PROSITE" id="PS50021">
    <property type="entry name" value="CH"/>
    <property type="match status" value="2"/>
</dbReference>
<dbReference type="PANTHER" id="PTHR11915">
    <property type="entry name" value="SPECTRIN/FILAMIN RELATED CYTOSKELETAL PROTEIN"/>
    <property type="match status" value="1"/>
</dbReference>
<feature type="region of interest" description="Disordered" evidence="3">
    <location>
        <begin position="260"/>
        <end position="282"/>
    </location>
</feature>
<name>A0A8C4LU85_EQUAS</name>
<protein>
    <recommendedName>
        <fullName evidence="4">Calponin-homology (CH) domain-containing protein</fullName>
    </recommendedName>
</protein>
<proteinExistence type="predicted"/>
<dbReference type="Pfam" id="PF00435">
    <property type="entry name" value="Spectrin"/>
    <property type="match status" value="2"/>
</dbReference>
<dbReference type="Gene3D" id="1.20.58.60">
    <property type="match status" value="2"/>
</dbReference>
<feature type="domain" description="Calponin-homology (CH)" evidence="4">
    <location>
        <begin position="10"/>
        <end position="112"/>
    </location>
</feature>
<evidence type="ECO:0000259" key="4">
    <source>
        <dbReference type="PROSITE" id="PS50021"/>
    </source>
</evidence>
<feature type="domain" description="Calponin-homology (CH)" evidence="4">
    <location>
        <begin position="127"/>
        <end position="232"/>
    </location>
</feature>
<dbReference type="FunFam" id="1.10.418.10:FF:000032">
    <property type="entry name" value="utrophin isoform X1"/>
    <property type="match status" value="1"/>
</dbReference>
<dbReference type="InterPro" id="IPR002017">
    <property type="entry name" value="Spectrin_repeat"/>
</dbReference>
<reference evidence="5" key="1">
    <citation type="submission" date="2023-03" db="UniProtKB">
        <authorList>
            <consortium name="Ensembl"/>
        </authorList>
    </citation>
    <scope>IDENTIFICATION</scope>
</reference>
<dbReference type="PROSITE" id="PS00020">
    <property type="entry name" value="ACTININ_2"/>
    <property type="match status" value="1"/>
</dbReference>
<dbReference type="AlphaFoldDB" id="A0A8C4LU85"/>
<feature type="region of interest" description="Disordered" evidence="3">
    <location>
        <begin position="590"/>
        <end position="620"/>
    </location>
</feature>
<dbReference type="Ensembl" id="ENSEAST00005014797.1">
    <property type="protein sequence ID" value="ENSEASP00005013626.1"/>
    <property type="gene ID" value="ENSEASG00005009511.1"/>
</dbReference>
<dbReference type="InterPro" id="IPR036872">
    <property type="entry name" value="CH_dom_sf"/>
</dbReference>
<dbReference type="InterPro" id="IPR018159">
    <property type="entry name" value="Spectrin/alpha-actinin"/>
</dbReference>
<dbReference type="OMA" id="AVQFPDK"/>
<dbReference type="SUPFAM" id="SSF46966">
    <property type="entry name" value="Spectrin repeat"/>
    <property type="match status" value="2"/>
</dbReference>
<evidence type="ECO:0000313" key="5">
    <source>
        <dbReference type="Ensembl" id="ENSEASP00005013626.1"/>
    </source>
</evidence>
<dbReference type="GO" id="GO:0003779">
    <property type="term" value="F:actin binding"/>
    <property type="evidence" value="ECO:0007669"/>
    <property type="project" value="UniProtKB-KW"/>
</dbReference>
<evidence type="ECO:0000256" key="3">
    <source>
        <dbReference type="SAM" id="MobiDB-lite"/>
    </source>
</evidence>
<dbReference type="InterPro" id="IPR001589">
    <property type="entry name" value="Actinin_actin-bd_CS"/>
</dbReference>